<evidence type="ECO:0000256" key="3">
    <source>
        <dbReference type="ARBA" id="ARBA00012068"/>
    </source>
</evidence>
<dbReference type="FunFam" id="3.40.50.720:FF:000208">
    <property type="entry name" value="Prephenate dehydrogenase"/>
    <property type="match status" value="1"/>
</dbReference>
<feature type="domain" description="Prephenate/arogenate dehydrogenase" evidence="10">
    <location>
        <begin position="7"/>
        <end position="296"/>
    </location>
</feature>
<comment type="pathway">
    <text evidence="1">Amino-acid biosynthesis; L-tyrosine biosynthesis; (4-hydroxyphenyl)pyruvate from prephenate (NAD(+) route): step 1/1.</text>
</comment>
<dbReference type="GO" id="GO:0070403">
    <property type="term" value="F:NAD+ binding"/>
    <property type="evidence" value="ECO:0007669"/>
    <property type="project" value="InterPro"/>
</dbReference>
<keyword evidence="7" id="KW-0520">NAD</keyword>
<comment type="catalytic activity">
    <reaction evidence="9">
        <text>prephenate + NAD(+) = 3-(4-hydroxyphenyl)pyruvate + CO2 + NADH</text>
        <dbReference type="Rhea" id="RHEA:13869"/>
        <dbReference type="ChEBI" id="CHEBI:16526"/>
        <dbReference type="ChEBI" id="CHEBI:29934"/>
        <dbReference type="ChEBI" id="CHEBI:36242"/>
        <dbReference type="ChEBI" id="CHEBI:57540"/>
        <dbReference type="ChEBI" id="CHEBI:57945"/>
        <dbReference type="EC" id="1.3.1.12"/>
    </reaction>
</comment>
<keyword evidence="5" id="KW-0028">Amino-acid biosynthesis</keyword>
<accession>A0A0E1WZ19</accession>
<dbReference type="Pfam" id="PF02153">
    <property type="entry name" value="PDH_N"/>
    <property type="match status" value="1"/>
</dbReference>
<dbReference type="InterPro" id="IPR050812">
    <property type="entry name" value="Preph/Arog_dehydrog"/>
</dbReference>
<dbReference type="GO" id="GO:0008977">
    <property type="term" value="F:prephenate dehydrogenase (NAD+) activity"/>
    <property type="evidence" value="ECO:0007669"/>
    <property type="project" value="UniProtKB-EC"/>
</dbReference>
<evidence type="ECO:0000256" key="8">
    <source>
        <dbReference type="ARBA" id="ARBA00023141"/>
    </source>
</evidence>
<evidence type="ECO:0000256" key="6">
    <source>
        <dbReference type="ARBA" id="ARBA00023002"/>
    </source>
</evidence>
<evidence type="ECO:0000256" key="9">
    <source>
        <dbReference type="ARBA" id="ARBA00049260"/>
    </source>
</evidence>
<evidence type="ECO:0000259" key="10">
    <source>
        <dbReference type="PROSITE" id="PS51176"/>
    </source>
</evidence>
<keyword evidence="8" id="KW-0057">Aromatic amino acid biosynthesis</keyword>
<dbReference type="GO" id="GO:0006571">
    <property type="term" value="P:tyrosine biosynthetic process"/>
    <property type="evidence" value="ECO:0007669"/>
    <property type="project" value="UniProtKB-KW"/>
</dbReference>
<proteinExistence type="inferred from homology"/>
<dbReference type="EC" id="1.3.1.12" evidence="3"/>
<dbReference type="FunFam" id="1.10.3660.10:FF:000003">
    <property type="entry name" value="Prephenate dehydrogenase"/>
    <property type="match status" value="1"/>
</dbReference>
<dbReference type="PANTHER" id="PTHR21363:SF0">
    <property type="entry name" value="PREPHENATE DEHYDROGENASE [NADP(+)]"/>
    <property type="match status" value="1"/>
</dbReference>
<dbReference type="PANTHER" id="PTHR21363">
    <property type="entry name" value="PREPHENATE DEHYDROGENASE"/>
    <property type="match status" value="1"/>
</dbReference>
<dbReference type="GO" id="GO:0004665">
    <property type="term" value="F:prephenate dehydrogenase (NADP+) activity"/>
    <property type="evidence" value="ECO:0007669"/>
    <property type="project" value="InterPro"/>
</dbReference>
<dbReference type="AlphaFoldDB" id="A0A0E1WZ19"/>
<keyword evidence="6" id="KW-0560">Oxidoreductase</keyword>
<dbReference type="InterPro" id="IPR008927">
    <property type="entry name" value="6-PGluconate_DH-like_C_sf"/>
</dbReference>
<evidence type="ECO:0000256" key="4">
    <source>
        <dbReference type="ARBA" id="ARBA00022498"/>
    </source>
</evidence>
<dbReference type="SUPFAM" id="SSF48179">
    <property type="entry name" value="6-phosphogluconate dehydrogenase C-terminal domain-like"/>
    <property type="match status" value="1"/>
</dbReference>
<dbReference type="InterPro" id="IPR036291">
    <property type="entry name" value="NAD(P)-bd_dom_sf"/>
</dbReference>
<dbReference type="PROSITE" id="PS51176">
    <property type="entry name" value="PDH_ADH"/>
    <property type="match status" value="1"/>
</dbReference>
<organism evidence="11">
    <name type="scientific">Brucella pinnipedialis M292/94/1</name>
    <dbReference type="NCBI Taxonomy" id="520462"/>
    <lineage>
        <taxon>Bacteria</taxon>
        <taxon>Pseudomonadati</taxon>
        <taxon>Pseudomonadota</taxon>
        <taxon>Alphaproteobacteria</taxon>
        <taxon>Hyphomicrobiales</taxon>
        <taxon>Brucellaceae</taxon>
        <taxon>Brucella/Ochrobactrum group</taxon>
        <taxon>Brucella</taxon>
    </lineage>
</organism>
<dbReference type="Proteomes" id="UP000004659">
    <property type="component" value="Unassembled WGS sequence"/>
</dbReference>
<dbReference type="SUPFAM" id="SSF51735">
    <property type="entry name" value="NAD(P)-binding Rossmann-fold domains"/>
    <property type="match status" value="1"/>
</dbReference>
<reference evidence="11" key="1">
    <citation type="submission" date="2009-01" db="EMBL/GenBank/DDBJ databases">
        <title>The Genome Sequence of Brucella pinnipedialis M292/94/1.</title>
        <authorList>
            <consortium name="The Broad Institute Genome Sequencing Platform"/>
            <person name="Ward D."/>
            <person name="Young S.K."/>
            <person name="Kodira C.D."/>
            <person name="Zeng Q."/>
            <person name="Koehrsen M."/>
            <person name="Alvarado L."/>
            <person name="Berlin A."/>
            <person name="Borenstein D."/>
            <person name="Chen Z."/>
            <person name="Engels R."/>
            <person name="Freedman E."/>
            <person name="Gellesch M."/>
            <person name="Goldberg J."/>
            <person name="Griggs A."/>
            <person name="Gujja S."/>
            <person name="Heiman D."/>
            <person name="Hepburn T."/>
            <person name="Howarth C."/>
            <person name="Jen D."/>
            <person name="Larson L."/>
            <person name="Lewis B."/>
            <person name="Mehta T."/>
            <person name="Park D."/>
            <person name="Pearson M."/>
            <person name="Roberts A."/>
            <person name="Saif S."/>
            <person name="Shea T."/>
            <person name="Shenoy N."/>
            <person name="Sisk P."/>
            <person name="Stolte C."/>
            <person name="Sykes S."/>
            <person name="Walk T."/>
            <person name="White J."/>
            <person name="Yandava C."/>
            <person name="Whatmore A.M."/>
            <person name="Perrett L.L."/>
            <person name="O'Callaghan D."/>
            <person name="Nusbaum C."/>
            <person name="Galagan J."/>
            <person name="Birren B."/>
        </authorList>
    </citation>
    <scope>NUCLEOTIDE SEQUENCE [LARGE SCALE GENOMIC DNA]</scope>
    <source>
        <strain evidence="11">M292/94/1</strain>
    </source>
</reference>
<dbReference type="NCBIfam" id="NF005694">
    <property type="entry name" value="PRK07502.1"/>
    <property type="match status" value="1"/>
</dbReference>
<dbReference type="Pfam" id="PF20463">
    <property type="entry name" value="PDH_C"/>
    <property type="match status" value="1"/>
</dbReference>
<evidence type="ECO:0000256" key="1">
    <source>
        <dbReference type="ARBA" id="ARBA00005067"/>
    </source>
</evidence>
<dbReference type="EMBL" id="EQ999546">
    <property type="protein sequence ID" value="EEZ29998.1"/>
    <property type="molecule type" value="Genomic_DNA"/>
</dbReference>
<name>A0A0E1WZ19_9HYPH</name>
<dbReference type="HOGENOM" id="CLU_055968_0_1_5"/>
<evidence type="ECO:0000256" key="2">
    <source>
        <dbReference type="ARBA" id="ARBA00007964"/>
    </source>
</evidence>
<keyword evidence="4" id="KW-0827">Tyrosine biosynthesis</keyword>
<sequence length="409" mass="43534">MSTIHFDKITLIGIGLIGSSLARVIRREGLATHIAIATRSAETLKRAEELNLGDSYTTNSAEAVKDADLVIVSVPVGSSGTVARQIAGNLKPGAIVTDVGSTKASVIAQMQPELPENVHFIPGHPLAGTEYSGPDAGFAELFTNRWCILTPLPDTDEKALEKLTAFWTACGSRLDHMDPQHHDLVLAIVSHLPHIIAYNIVGTASDLELVTKSKVIKYSASGFRDFTRLAASDPTMWRDVCLHNKDAILEMLGRFSEDLASLQRSIRWGDGEALFDLFTRTRAVRRGIIDAGQEVDAPDFGRQAAVRSTAPPQSAGRRPSGIKPALALPLRMAISIVGLPFSSFGMAESAKRTVAILPPCAGNTACPACASDCALTSVSFRSALINPSSLTENGPVSETIAPLGMETNA</sequence>
<dbReference type="InterPro" id="IPR003099">
    <property type="entry name" value="Prephen_DH"/>
</dbReference>
<evidence type="ECO:0000313" key="11">
    <source>
        <dbReference type="EMBL" id="EEZ29998.1"/>
    </source>
</evidence>
<evidence type="ECO:0000256" key="5">
    <source>
        <dbReference type="ARBA" id="ARBA00022605"/>
    </source>
</evidence>
<dbReference type="Gene3D" id="3.40.50.720">
    <property type="entry name" value="NAD(P)-binding Rossmann-like Domain"/>
    <property type="match status" value="1"/>
</dbReference>
<protein>
    <recommendedName>
        <fullName evidence="3">prephenate dehydrogenase</fullName>
        <ecNumber evidence="3">1.3.1.12</ecNumber>
    </recommendedName>
</protein>
<dbReference type="InterPro" id="IPR046826">
    <property type="entry name" value="PDH_N"/>
</dbReference>
<dbReference type="InterPro" id="IPR046825">
    <property type="entry name" value="PDH_C"/>
</dbReference>
<comment type="similarity">
    <text evidence="2">Belongs to the prephenate/arogenate dehydrogenase family.</text>
</comment>
<dbReference type="Gene3D" id="1.10.3660.10">
    <property type="entry name" value="6-phosphogluconate dehydrogenase C-terminal like domain"/>
    <property type="match status" value="1"/>
</dbReference>
<evidence type="ECO:0000256" key="7">
    <source>
        <dbReference type="ARBA" id="ARBA00023027"/>
    </source>
</evidence>
<gene>
    <name evidence="11" type="ORF">BALG_00117</name>
</gene>